<sequence>MATINIGGNKNDKFHRYKMPRLVAKVEGKGNGIKTVLPNMADIAKSLDRPPSYPTKFFGCELGAQVTLKEKEDKYIVNGAHDAAKLQELLEKFIQKFVLCSGCENPETNLTIEKDGTVMRNCIACGTRSPVDMRHKLVTFIQNHPPEGSSPAGGKKGGKKAAALAAKKAGSPDLKQDELPSPPETPNGNDHDDAEEVTQKVRDLSMKGSPPPPMDDDDDEDGEDPLKGLAEYFALHVNASDDEILSAIGELGIRDDKAVLVIATELFDTDIIEQNQIHTRAPLLSRLVKSSKKDKGPKALLGGIERLVGVKYRTLLPRVAKILHMLYEEELLTEDVILAWAEKSSKKFVDRKVSKEIREHAAKFIDWLKSASEEEDDDDEDNDDQVADGEVKDDDVE</sequence>
<evidence type="ECO:0000313" key="9">
    <source>
        <dbReference type="EMBL" id="TPX53630.1"/>
    </source>
</evidence>
<comment type="caution">
    <text evidence="8">The sequence shown here is derived from an EMBL/GenBank/DDBJ whole genome shotgun (WGS) entry which is preliminary data.</text>
</comment>
<name>A0A507D2U2_9FUNG</name>
<evidence type="ECO:0000256" key="3">
    <source>
        <dbReference type="ARBA" id="ARBA00022741"/>
    </source>
</evidence>
<evidence type="ECO:0000256" key="2">
    <source>
        <dbReference type="ARBA" id="ARBA00022540"/>
    </source>
</evidence>
<dbReference type="PROSITE" id="PS51363">
    <property type="entry name" value="W2"/>
    <property type="match status" value="1"/>
</dbReference>
<evidence type="ECO:0000313" key="11">
    <source>
        <dbReference type="Proteomes" id="UP000320475"/>
    </source>
</evidence>
<dbReference type="InterPro" id="IPR016189">
    <property type="entry name" value="Transl_init_fac_IF2/IF5_N"/>
</dbReference>
<feature type="domain" description="W2" evidence="7">
    <location>
        <begin position="219"/>
        <end position="378"/>
    </location>
</feature>
<dbReference type="SUPFAM" id="SSF48371">
    <property type="entry name" value="ARM repeat"/>
    <property type="match status" value="1"/>
</dbReference>
<accession>A0A507D2U2</accession>
<dbReference type="InterPro" id="IPR016190">
    <property type="entry name" value="Transl_init_fac_IF2/IF5_Zn-bd"/>
</dbReference>
<keyword evidence="10" id="KW-1185">Reference proteome</keyword>
<keyword evidence="2" id="KW-0396">Initiation factor</keyword>
<dbReference type="STRING" id="286115.A0A507D2U2"/>
<dbReference type="Pfam" id="PF01873">
    <property type="entry name" value="eIF-5_eIF-2B"/>
    <property type="match status" value="1"/>
</dbReference>
<evidence type="ECO:0000256" key="6">
    <source>
        <dbReference type="SAM" id="MobiDB-lite"/>
    </source>
</evidence>
<gene>
    <name evidence="8" type="ORF">SeLEV6574_g03793</name>
    <name evidence="9" type="ORF">SeMB42_g00652</name>
</gene>
<comment type="similarity">
    <text evidence="1">Belongs to the eIF-2-beta/eIF-5 family.</text>
</comment>
<dbReference type="GO" id="GO:0001732">
    <property type="term" value="P:formation of cytoplasmic translation initiation complex"/>
    <property type="evidence" value="ECO:0007669"/>
    <property type="project" value="TreeGrafter"/>
</dbReference>
<dbReference type="GO" id="GO:0005829">
    <property type="term" value="C:cytosol"/>
    <property type="evidence" value="ECO:0007669"/>
    <property type="project" value="TreeGrafter"/>
</dbReference>
<dbReference type="GO" id="GO:0071074">
    <property type="term" value="F:eukaryotic initiation factor eIF2 binding"/>
    <property type="evidence" value="ECO:0007669"/>
    <property type="project" value="TreeGrafter"/>
</dbReference>
<dbReference type="InterPro" id="IPR016024">
    <property type="entry name" value="ARM-type_fold"/>
</dbReference>
<dbReference type="FunFam" id="2.20.25.350:FF:000001">
    <property type="entry name" value="Eukaryotic translation initiation factor 5"/>
    <property type="match status" value="1"/>
</dbReference>
<feature type="compositionally biased region" description="Acidic residues" evidence="6">
    <location>
        <begin position="373"/>
        <end position="397"/>
    </location>
</feature>
<dbReference type="Proteomes" id="UP000317494">
    <property type="component" value="Unassembled WGS sequence"/>
</dbReference>
<evidence type="ECO:0000259" key="7">
    <source>
        <dbReference type="PROSITE" id="PS51363"/>
    </source>
</evidence>
<keyword evidence="3" id="KW-0547">Nucleotide-binding</keyword>
<evidence type="ECO:0000313" key="8">
    <source>
        <dbReference type="EMBL" id="TPX45568.1"/>
    </source>
</evidence>
<protein>
    <recommendedName>
        <fullName evidence="7">W2 domain-containing protein</fullName>
    </recommendedName>
</protein>
<dbReference type="PANTHER" id="PTHR23001">
    <property type="entry name" value="EUKARYOTIC TRANSLATION INITIATION FACTOR"/>
    <property type="match status" value="1"/>
</dbReference>
<dbReference type="FunFam" id="3.30.30.170:FF:000002">
    <property type="entry name" value="Eukaryotic translation initiation factor 5"/>
    <property type="match status" value="1"/>
</dbReference>
<dbReference type="Gene3D" id="2.20.25.350">
    <property type="match status" value="1"/>
</dbReference>
<dbReference type="SMART" id="SM00515">
    <property type="entry name" value="eIF5C"/>
    <property type="match status" value="1"/>
</dbReference>
<dbReference type="Gene3D" id="3.30.30.170">
    <property type="match status" value="1"/>
</dbReference>
<reference evidence="10 11" key="1">
    <citation type="journal article" date="2019" name="Sci. Rep.">
        <title>Comparative genomics of chytrid fungi reveal insights into the obligate biotrophic and pathogenic lifestyle of Synchytrium endobioticum.</title>
        <authorList>
            <person name="van de Vossenberg B.T.L.H."/>
            <person name="Warris S."/>
            <person name="Nguyen H.D.T."/>
            <person name="van Gent-Pelzer M.P.E."/>
            <person name="Joly D.L."/>
            <person name="van de Geest H.C."/>
            <person name="Bonants P.J.M."/>
            <person name="Smith D.S."/>
            <person name="Levesque C.A."/>
            <person name="van der Lee T.A.J."/>
        </authorList>
    </citation>
    <scope>NUCLEOTIDE SEQUENCE [LARGE SCALE GENOMIC DNA]</scope>
    <source>
        <strain evidence="8 11">LEV6574</strain>
        <strain evidence="9 10">MB42</strain>
    </source>
</reference>
<keyword evidence="5" id="KW-0342">GTP-binding</keyword>
<feature type="region of interest" description="Disordered" evidence="6">
    <location>
        <begin position="142"/>
        <end position="225"/>
    </location>
</feature>
<dbReference type="OrthoDB" id="10250831at2759"/>
<dbReference type="SMART" id="SM00653">
    <property type="entry name" value="eIF2B_5"/>
    <property type="match status" value="1"/>
</dbReference>
<evidence type="ECO:0000256" key="4">
    <source>
        <dbReference type="ARBA" id="ARBA00022917"/>
    </source>
</evidence>
<dbReference type="SUPFAM" id="SSF100966">
    <property type="entry name" value="Translation initiation factor 2 beta, aIF2beta, N-terminal domain"/>
    <property type="match status" value="1"/>
</dbReference>
<dbReference type="GO" id="GO:0005092">
    <property type="term" value="F:GDP-dissociation inhibitor activity"/>
    <property type="evidence" value="ECO:0007669"/>
    <property type="project" value="TreeGrafter"/>
</dbReference>
<proteinExistence type="inferred from homology"/>
<dbReference type="Pfam" id="PF02020">
    <property type="entry name" value="W2"/>
    <property type="match status" value="1"/>
</dbReference>
<dbReference type="EMBL" id="QEAN01000013">
    <property type="protein sequence ID" value="TPX53630.1"/>
    <property type="molecule type" value="Genomic_DNA"/>
</dbReference>
<dbReference type="SUPFAM" id="SSF75689">
    <property type="entry name" value="Zinc-binding domain of translation initiation factor 2 beta"/>
    <property type="match status" value="1"/>
</dbReference>
<dbReference type="EMBL" id="QEAM01000137">
    <property type="protein sequence ID" value="TPX45568.1"/>
    <property type="molecule type" value="Genomic_DNA"/>
</dbReference>
<dbReference type="PANTHER" id="PTHR23001:SF7">
    <property type="entry name" value="EUKARYOTIC TRANSLATION INITIATION FACTOR 5"/>
    <property type="match status" value="1"/>
</dbReference>
<dbReference type="GO" id="GO:0005525">
    <property type="term" value="F:GTP binding"/>
    <property type="evidence" value="ECO:0007669"/>
    <property type="project" value="UniProtKB-KW"/>
</dbReference>
<evidence type="ECO:0000313" key="10">
    <source>
        <dbReference type="Proteomes" id="UP000317494"/>
    </source>
</evidence>
<dbReference type="Gene3D" id="1.25.40.180">
    <property type="match status" value="1"/>
</dbReference>
<dbReference type="GO" id="GO:0003743">
    <property type="term" value="F:translation initiation factor activity"/>
    <property type="evidence" value="ECO:0007669"/>
    <property type="project" value="UniProtKB-KW"/>
</dbReference>
<dbReference type="InterPro" id="IPR002735">
    <property type="entry name" value="Transl_init_fac_IF2/IF5_dom"/>
</dbReference>
<dbReference type="CDD" id="cd11561">
    <property type="entry name" value="W2_eIF5"/>
    <property type="match status" value="1"/>
</dbReference>
<dbReference type="AlphaFoldDB" id="A0A507D2U2"/>
<feature type="region of interest" description="Disordered" evidence="6">
    <location>
        <begin position="369"/>
        <end position="397"/>
    </location>
</feature>
<dbReference type="InterPro" id="IPR045196">
    <property type="entry name" value="IF2/IF5"/>
</dbReference>
<keyword evidence="4" id="KW-0648">Protein biosynthesis</keyword>
<organism evidence="8 11">
    <name type="scientific">Synchytrium endobioticum</name>
    <dbReference type="NCBI Taxonomy" id="286115"/>
    <lineage>
        <taxon>Eukaryota</taxon>
        <taxon>Fungi</taxon>
        <taxon>Fungi incertae sedis</taxon>
        <taxon>Chytridiomycota</taxon>
        <taxon>Chytridiomycota incertae sedis</taxon>
        <taxon>Chytridiomycetes</taxon>
        <taxon>Synchytriales</taxon>
        <taxon>Synchytriaceae</taxon>
        <taxon>Synchytrium</taxon>
    </lineage>
</organism>
<feature type="compositionally biased region" description="Low complexity" evidence="6">
    <location>
        <begin position="160"/>
        <end position="169"/>
    </location>
</feature>
<feature type="compositionally biased region" description="Acidic residues" evidence="6">
    <location>
        <begin position="214"/>
        <end position="223"/>
    </location>
</feature>
<dbReference type="InterPro" id="IPR003307">
    <property type="entry name" value="W2_domain"/>
</dbReference>
<dbReference type="Proteomes" id="UP000320475">
    <property type="component" value="Unassembled WGS sequence"/>
</dbReference>
<evidence type="ECO:0000256" key="5">
    <source>
        <dbReference type="ARBA" id="ARBA00023134"/>
    </source>
</evidence>
<dbReference type="VEuPathDB" id="FungiDB:SeMB42_g00652"/>
<evidence type="ECO:0000256" key="1">
    <source>
        <dbReference type="ARBA" id="ARBA00010397"/>
    </source>
</evidence>